<feature type="region of interest" description="Disordered" evidence="1">
    <location>
        <begin position="1"/>
        <end position="24"/>
    </location>
</feature>
<organism evidence="2 3">
    <name type="scientific">Pararge aegeria aegeria</name>
    <dbReference type="NCBI Taxonomy" id="348720"/>
    <lineage>
        <taxon>Eukaryota</taxon>
        <taxon>Metazoa</taxon>
        <taxon>Ecdysozoa</taxon>
        <taxon>Arthropoda</taxon>
        <taxon>Hexapoda</taxon>
        <taxon>Insecta</taxon>
        <taxon>Pterygota</taxon>
        <taxon>Neoptera</taxon>
        <taxon>Endopterygota</taxon>
        <taxon>Lepidoptera</taxon>
        <taxon>Glossata</taxon>
        <taxon>Ditrysia</taxon>
        <taxon>Papilionoidea</taxon>
        <taxon>Nymphalidae</taxon>
        <taxon>Satyrinae</taxon>
        <taxon>Satyrini</taxon>
        <taxon>Parargina</taxon>
        <taxon>Pararge</taxon>
    </lineage>
</organism>
<dbReference type="EMBL" id="CAKXAJ010023971">
    <property type="protein sequence ID" value="CAH2228317.1"/>
    <property type="molecule type" value="Genomic_DNA"/>
</dbReference>
<evidence type="ECO:0000256" key="1">
    <source>
        <dbReference type="SAM" id="MobiDB-lite"/>
    </source>
</evidence>
<name>A0A8S4R525_9NEOP</name>
<evidence type="ECO:0000313" key="2">
    <source>
        <dbReference type="EMBL" id="CAH2228317.1"/>
    </source>
</evidence>
<dbReference type="OrthoDB" id="7347841at2759"/>
<dbReference type="AlphaFoldDB" id="A0A8S4R525"/>
<gene>
    <name evidence="2" type="primary">jg3884</name>
    <name evidence="2" type="ORF">PAEG_LOCUS8277</name>
</gene>
<dbReference type="Proteomes" id="UP000838756">
    <property type="component" value="Unassembled WGS sequence"/>
</dbReference>
<evidence type="ECO:0000313" key="3">
    <source>
        <dbReference type="Proteomes" id="UP000838756"/>
    </source>
</evidence>
<proteinExistence type="predicted"/>
<keyword evidence="3" id="KW-1185">Reference proteome</keyword>
<sequence length="74" mass="8328">MRHGVCATPNINQPSGVGTAGGHCTDSKRLSVPEVSLLERQIKRGLRPLWTCSQSLHRERIRPKCFLRNPRPII</sequence>
<protein>
    <submittedName>
        <fullName evidence="2">Jg3884 protein</fullName>
    </submittedName>
</protein>
<comment type="caution">
    <text evidence="2">The sequence shown here is derived from an EMBL/GenBank/DDBJ whole genome shotgun (WGS) entry which is preliminary data.</text>
</comment>
<reference evidence="2" key="1">
    <citation type="submission" date="2022-03" db="EMBL/GenBank/DDBJ databases">
        <authorList>
            <person name="Lindestad O."/>
        </authorList>
    </citation>
    <scope>NUCLEOTIDE SEQUENCE</scope>
</reference>
<accession>A0A8S4R525</accession>